<gene>
    <name evidence="2" type="ORF">INF35_00270</name>
</gene>
<dbReference type="InterPro" id="IPR000182">
    <property type="entry name" value="GNAT_dom"/>
</dbReference>
<dbReference type="Proteomes" id="UP000768567">
    <property type="component" value="Unassembled WGS sequence"/>
</dbReference>
<comment type="caution">
    <text evidence="2">The sequence shown here is derived from an EMBL/GenBank/DDBJ whole genome shotgun (WGS) entry which is preliminary data.</text>
</comment>
<sequence>MLRKATDADLEMLTDFRHEAYGGSRTEIAGWLKNIVGPDNILLVELPGGEKTAPPVSMLCAVPVETAGRRGIWFCGMATRPQYRGRGLMTHLLDGCIRAYAASGYEFAVVVPEASRAAARLRKLEFKDAFAMRVLNRPINHNLWARAEFDTMTVHRLMETRLRYQPGCITLPETSMNEVVSQLYHRGATIVANQRGYGIYFVREDLLQFIELQADNDHSADILLEAARERTGCTHAQLLLTENQSLFLGAGKRCGYGMIRFLQKPFPLSDVYFRLLL</sequence>
<dbReference type="InterPro" id="IPR016181">
    <property type="entry name" value="Acyl_CoA_acyltransferase"/>
</dbReference>
<keyword evidence="3" id="KW-1185">Reference proteome</keyword>
<dbReference type="CDD" id="cd04301">
    <property type="entry name" value="NAT_SF"/>
    <property type="match status" value="1"/>
</dbReference>
<name>A0ABR9QZD8_9FIRM</name>
<organism evidence="2 3">
    <name type="scientific">Gemmiger gallinarum</name>
    <dbReference type="NCBI Taxonomy" id="2779354"/>
    <lineage>
        <taxon>Bacteria</taxon>
        <taxon>Bacillati</taxon>
        <taxon>Bacillota</taxon>
        <taxon>Clostridia</taxon>
        <taxon>Eubacteriales</taxon>
        <taxon>Gemmiger</taxon>
    </lineage>
</organism>
<evidence type="ECO:0000313" key="2">
    <source>
        <dbReference type="EMBL" id="MBE5036242.1"/>
    </source>
</evidence>
<dbReference type="Gene3D" id="3.40.630.30">
    <property type="match status" value="1"/>
</dbReference>
<feature type="domain" description="N-acetyltransferase" evidence="1">
    <location>
        <begin position="1"/>
        <end position="150"/>
    </location>
</feature>
<accession>A0ABR9QZD8</accession>
<dbReference type="PROSITE" id="PS51186">
    <property type="entry name" value="GNAT"/>
    <property type="match status" value="1"/>
</dbReference>
<dbReference type="EMBL" id="JADCKC010000001">
    <property type="protein sequence ID" value="MBE5036242.1"/>
    <property type="molecule type" value="Genomic_DNA"/>
</dbReference>
<dbReference type="Pfam" id="PF13527">
    <property type="entry name" value="Acetyltransf_9"/>
    <property type="match status" value="1"/>
</dbReference>
<evidence type="ECO:0000313" key="3">
    <source>
        <dbReference type="Proteomes" id="UP000768567"/>
    </source>
</evidence>
<reference evidence="2 3" key="1">
    <citation type="submission" date="2020-10" db="EMBL/GenBank/DDBJ databases">
        <title>ChiBAC.</title>
        <authorList>
            <person name="Zenner C."/>
            <person name="Hitch T.C.A."/>
            <person name="Clavel T."/>
        </authorList>
    </citation>
    <scope>NUCLEOTIDE SEQUENCE [LARGE SCALE GENOMIC DNA]</scope>
    <source>
        <strain evidence="2 3">DSM 109015</strain>
    </source>
</reference>
<proteinExistence type="predicted"/>
<dbReference type="SUPFAM" id="SSF55729">
    <property type="entry name" value="Acyl-CoA N-acyltransferases (Nat)"/>
    <property type="match status" value="1"/>
</dbReference>
<dbReference type="RefSeq" id="WP_193499596.1">
    <property type="nucleotide sequence ID" value="NZ_JADCKC010000001.1"/>
</dbReference>
<protein>
    <submittedName>
        <fullName evidence="2">GNAT family N-acetyltransferase</fullName>
    </submittedName>
</protein>
<evidence type="ECO:0000259" key="1">
    <source>
        <dbReference type="PROSITE" id="PS51186"/>
    </source>
</evidence>